<evidence type="ECO:0000313" key="3">
    <source>
        <dbReference type="Proteomes" id="UP000318416"/>
    </source>
</evidence>
<dbReference type="Pfam" id="PF19922">
    <property type="entry name" value="bpX6"/>
    <property type="match status" value="1"/>
</dbReference>
<dbReference type="InterPro" id="IPR045547">
    <property type="entry name" value="bpX6"/>
</dbReference>
<organism evidence="2 3">
    <name type="scientific">Kitasatospora atroaurantiaca</name>
    <dbReference type="NCBI Taxonomy" id="285545"/>
    <lineage>
        <taxon>Bacteria</taxon>
        <taxon>Bacillati</taxon>
        <taxon>Actinomycetota</taxon>
        <taxon>Actinomycetes</taxon>
        <taxon>Kitasatosporales</taxon>
        <taxon>Streptomycetaceae</taxon>
        <taxon>Kitasatospora</taxon>
    </lineage>
</organism>
<comment type="caution">
    <text evidence="2">The sequence shown here is derived from an EMBL/GenBank/DDBJ whole genome shotgun (WGS) entry which is preliminary data.</text>
</comment>
<feature type="domain" description="MoxR-vWA-beta-propeller ternary system" evidence="1">
    <location>
        <begin position="17"/>
        <end position="143"/>
    </location>
</feature>
<dbReference type="SUPFAM" id="SSF82171">
    <property type="entry name" value="DPP6 N-terminal domain-like"/>
    <property type="match status" value="1"/>
</dbReference>
<proteinExistence type="predicted"/>
<name>A0A561EZQ2_9ACTN</name>
<dbReference type="OrthoDB" id="3652574at2"/>
<dbReference type="AlphaFoldDB" id="A0A561EZQ2"/>
<dbReference type="RefSeq" id="WP_145795837.1">
    <property type="nucleotide sequence ID" value="NZ_BAAABR010000047.1"/>
</dbReference>
<accession>A0A561EZQ2</accession>
<dbReference type="Proteomes" id="UP000318416">
    <property type="component" value="Unassembled WGS sequence"/>
</dbReference>
<evidence type="ECO:0000259" key="1">
    <source>
        <dbReference type="Pfam" id="PF19922"/>
    </source>
</evidence>
<keyword evidence="3" id="KW-1185">Reference proteome</keyword>
<reference evidence="2 3" key="1">
    <citation type="submission" date="2019-06" db="EMBL/GenBank/DDBJ databases">
        <title>Sequencing the genomes of 1000 actinobacteria strains.</title>
        <authorList>
            <person name="Klenk H.-P."/>
        </authorList>
    </citation>
    <scope>NUCLEOTIDE SEQUENCE [LARGE SCALE GENOMIC DNA]</scope>
    <source>
        <strain evidence="2 3">DSM 41649</strain>
    </source>
</reference>
<evidence type="ECO:0000313" key="2">
    <source>
        <dbReference type="EMBL" id="TWE21087.1"/>
    </source>
</evidence>
<dbReference type="EMBL" id="VIVR01000001">
    <property type="protein sequence ID" value="TWE21087.1"/>
    <property type="molecule type" value="Genomic_DNA"/>
</dbReference>
<protein>
    <recommendedName>
        <fullName evidence="1">MoxR-vWA-beta-propeller ternary system domain-containing protein</fullName>
    </recommendedName>
</protein>
<gene>
    <name evidence="2" type="ORF">FB465_6254</name>
</gene>
<sequence length="938" mass="100204">MSGTAAGAFRISVLASGFVLDVPVIGRAEAADRVMAAWQDGAELRQLPQGSWLLRLATAVQLRADRAPGLPLVDRDGALVAVGADGDGAADEVVLLHGGVIRRHRITELPAVDPADWLEVSGLTVHQLTPLELPVEPETVLDEVPVRPQPDLRVAARLRPRSRRARLMTARVPFQPLWSALGRVYRSLELVLCGVLVLGFAGAVAEKLSDEVAAPPAADLVDALLRGLLLLTVVALVLLAGSRVARGRAAKASVASVPGRRAARAAATARRRRLTTHLRGLLAQLAMRSPAAPVVRARHERYLRELTSAFEQRRWEDALRDAIALASEAGDSGSRWLDLRLPQRRTGALRARPYTVSSGGASLLSGLTIHQHLSRMYREAAQVLERDGRIEEAAFVLADLMHAGEEAVALLERHGRFEQAAELAEGRALAPDLVVRLWWRAGERVRAIRTAQTRGAFASTVERLSPVDREAALELRRAWVRSCQQAGDRMGAVEAAWPEESLRPLIAADLRDGVAIGGSTQARALAHVLALQPGGATRELALATLESREPQHRGRREQLAAALARIPGADPAADRELATAAVRAVVRDRGFGRSVDDGTQRRLFTDLLERADPLAAADLRAPSPDRTGPARAIDLTAAHEPGRLPVLDAVALDSGSVLVACGEAGVRLLAPDGRTRARWDTPAHRLAVADHGSVVLLVARYGQVSEISRLDLATRAVRRWTALSVRDIVPSFDGRLLITLDDDGIAVIDTLAARPVVVWRELDREARVLGSIARTATSCSAVVASGALVERWRWDLPGWQLRSRMSLSDDELPHALLASGPMLSVRPEPVTGGSLVQWHGEGPATHRPIEDGAAFGLSTHGDLHAVVLPQADGAVRVEAGVGSDPVPTVCAVFPGADPAGIGSRLHGGSVAVWHRDGRVVAAAADGGRVLANLRVTLA</sequence>